<dbReference type="InterPro" id="IPR001264">
    <property type="entry name" value="Glyco_trans_51"/>
</dbReference>
<evidence type="ECO:0000256" key="5">
    <source>
        <dbReference type="ARBA" id="ARBA00022679"/>
    </source>
</evidence>
<keyword evidence="3" id="KW-0645">Protease</keyword>
<feature type="compositionally biased region" description="Polar residues" evidence="9">
    <location>
        <begin position="1"/>
        <end position="24"/>
    </location>
</feature>
<sequence length="1105" mass="120212">MDGPTDSSTPAALPSASDTASAQPPASGPGTPPRRTSGLRWFGRALRWSLPAAAVGAIGAAGLYELQHSRLQAWLFSGITKDLGHVVEAGPSPAIRFPGDGPYDERLGYHRLPEWTRSMAAQGYAVSAQSRMSDGLLGLVDTGLFTIYHEKDQAGLDVADCGGQPLFASRYPRRVYERWDDIPPLLVDALLFIENRELLDPERARMNPAIEWVRLGKAVGEQALRLIGDDSRAPGGSTLATQIEKYRHSPDGRTDGAGEKLRQMASATLRAYLDGEQTLPRRREILRSYLNTVPLAARPGWGEVHGLGDGLWAWYGQDFGELNDLLREVPGEPSDGVTPVAATASAAAAPSHPADLADLADVEERRAAAFKQALSLMVAQRRPSYYLGANQDRALADLTDSYLRVMADAGVIPTRLRDRALAIPLRRSVSAPREVQPPFSERKAATALRTRLQGLLAVPRAYDLDRLDLRADSTLDAGLQQAVTKTLRSLRSPEAARAAGLYGFRLLQDGDDPQHLQFSFTLFERGEHANLLRVQTDNVDQPFDINDGARLDLGSTAKLRTLVSYLEIVAELHERWSGLDRAALLALPLAPNDLLSRWTRDQLAAAVAPLPLETLLDAAMRRSYSASPYEVFYTGGGQHTFSNFDPLDDVRTMDLREALRRSVNLVFVRLMRDVVRHHAHQGPAAPLLRDDAGPQAEALRRVYLERFIEHEGREFQGRFHARYRGLSPAAIDDRLVDAMRGTPGPDRLAAAFGLLHPDGDAAALATFIAAQQNRAAGVARPAPSADQVARLLQRHGGASAETLETRALITGLHPVELWTAAQLRRQGSLRLSDLIAAGAEARRTAGAWLLSPRKRGAQEVRIRQMIEDESFEELHRRWQRLGYPFDALTPSYASALGASGDRPAALAELMGILVNGGERRPSSRLEHLAFGVGTPYETHLQRQAEPARRVLPAALAQVVRTALIDVVDNGTAARLKGSLKDASGAVIPIGGKTGTGDHRYEVYGRNGQLTSAKVVSRSGTFMFLIGERYFGTMMVYAAAPHAEGYSFTSALPTQALKTLMPALQPLLQKGLCKASDGQAGQDMPKPVRTAPAELAASHLSRSRGQ</sequence>
<proteinExistence type="predicted"/>
<dbReference type="EMBL" id="JAUZEE010000019">
    <property type="protein sequence ID" value="MDP4302975.1"/>
    <property type="molecule type" value="Genomic_DNA"/>
</dbReference>
<gene>
    <name evidence="11" type="ORF">Q8X39_20260</name>
</gene>
<evidence type="ECO:0000313" key="12">
    <source>
        <dbReference type="Proteomes" id="UP001235760"/>
    </source>
</evidence>
<comment type="caution">
    <text evidence="11">The sequence shown here is derived from an EMBL/GenBank/DDBJ whole genome shotgun (WGS) entry which is preliminary data.</text>
</comment>
<dbReference type="PANTHER" id="PTHR32282:SF24">
    <property type="entry name" value="GLYCOSYL TRANSFERASE FAMILY 51 DOMAIN-CONTAINING PROTEIN"/>
    <property type="match status" value="1"/>
</dbReference>
<protein>
    <recommendedName>
        <fullName evidence="7">peptidoglycan glycosyltransferase</fullName>
        <ecNumber evidence="7">2.4.99.28</ecNumber>
    </recommendedName>
</protein>
<dbReference type="SUPFAM" id="SSF53955">
    <property type="entry name" value="Lysozyme-like"/>
    <property type="match status" value="1"/>
</dbReference>
<dbReference type="InterPro" id="IPR023346">
    <property type="entry name" value="Lysozyme-like_dom_sf"/>
</dbReference>
<keyword evidence="4" id="KW-0328">Glycosyltransferase</keyword>
<organism evidence="11 12">
    <name type="scientific">Leptothrix discophora</name>
    <dbReference type="NCBI Taxonomy" id="89"/>
    <lineage>
        <taxon>Bacteria</taxon>
        <taxon>Pseudomonadati</taxon>
        <taxon>Pseudomonadota</taxon>
        <taxon>Betaproteobacteria</taxon>
        <taxon>Burkholderiales</taxon>
        <taxon>Sphaerotilaceae</taxon>
        <taxon>Leptothrix</taxon>
    </lineage>
</organism>
<evidence type="ECO:0000256" key="9">
    <source>
        <dbReference type="SAM" id="MobiDB-lite"/>
    </source>
</evidence>
<evidence type="ECO:0000259" key="10">
    <source>
        <dbReference type="Pfam" id="PF00912"/>
    </source>
</evidence>
<evidence type="ECO:0000313" key="11">
    <source>
        <dbReference type="EMBL" id="MDP4302975.1"/>
    </source>
</evidence>
<dbReference type="PANTHER" id="PTHR32282">
    <property type="entry name" value="BINDING PROTEIN TRANSPEPTIDASE, PUTATIVE-RELATED"/>
    <property type="match status" value="1"/>
</dbReference>
<keyword evidence="6" id="KW-0511">Multifunctional enzyme</keyword>
<dbReference type="Proteomes" id="UP001235760">
    <property type="component" value="Unassembled WGS sequence"/>
</dbReference>
<feature type="region of interest" description="Disordered" evidence="9">
    <location>
        <begin position="1"/>
        <end position="36"/>
    </location>
</feature>
<keyword evidence="5" id="KW-0808">Transferase</keyword>
<keyword evidence="2" id="KW-0121">Carboxypeptidase</keyword>
<keyword evidence="3" id="KW-0378">Hydrolase</keyword>
<dbReference type="EC" id="2.4.99.28" evidence="7"/>
<feature type="domain" description="Glycosyl transferase family 51" evidence="10">
    <location>
        <begin position="171"/>
        <end position="324"/>
    </location>
</feature>
<dbReference type="Gene3D" id="3.40.710.10">
    <property type="entry name" value="DD-peptidase/beta-lactamase superfamily"/>
    <property type="match status" value="1"/>
</dbReference>
<evidence type="ECO:0000256" key="8">
    <source>
        <dbReference type="ARBA" id="ARBA00049902"/>
    </source>
</evidence>
<dbReference type="SUPFAM" id="SSF56601">
    <property type="entry name" value="beta-lactamase/transpeptidase-like"/>
    <property type="match status" value="2"/>
</dbReference>
<evidence type="ECO:0000256" key="7">
    <source>
        <dbReference type="ARBA" id="ARBA00044770"/>
    </source>
</evidence>
<accession>A0ABT9G923</accession>
<evidence type="ECO:0000256" key="3">
    <source>
        <dbReference type="ARBA" id="ARBA00022670"/>
    </source>
</evidence>
<evidence type="ECO:0000256" key="4">
    <source>
        <dbReference type="ARBA" id="ARBA00022676"/>
    </source>
</evidence>
<dbReference type="InterPro" id="IPR036950">
    <property type="entry name" value="PBP_transglycosylase"/>
</dbReference>
<feature type="region of interest" description="Disordered" evidence="9">
    <location>
        <begin position="1074"/>
        <end position="1105"/>
    </location>
</feature>
<dbReference type="RefSeq" id="WP_305751513.1">
    <property type="nucleotide sequence ID" value="NZ_JAUZEE010000019.1"/>
</dbReference>
<comment type="catalytic activity">
    <reaction evidence="8">
        <text>[GlcNAc-(1-&gt;4)-Mur2Ac(oyl-L-Ala-gamma-D-Glu-L-Lys-D-Ala-D-Ala)](n)-di-trans,octa-cis-undecaprenyl diphosphate + beta-D-GlcNAc-(1-&gt;4)-Mur2Ac(oyl-L-Ala-gamma-D-Glu-L-Lys-D-Ala-D-Ala)-di-trans,octa-cis-undecaprenyl diphosphate = [GlcNAc-(1-&gt;4)-Mur2Ac(oyl-L-Ala-gamma-D-Glu-L-Lys-D-Ala-D-Ala)](n+1)-di-trans,octa-cis-undecaprenyl diphosphate + di-trans,octa-cis-undecaprenyl diphosphate + H(+)</text>
        <dbReference type="Rhea" id="RHEA:23708"/>
        <dbReference type="Rhea" id="RHEA-COMP:9602"/>
        <dbReference type="Rhea" id="RHEA-COMP:9603"/>
        <dbReference type="ChEBI" id="CHEBI:15378"/>
        <dbReference type="ChEBI" id="CHEBI:58405"/>
        <dbReference type="ChEBI" id="CHEBI:60033"/>
        <dbReference type="ChEBI" id="CHEBI:78435"/>
        <dbReference type="EC" id="2.4.99.28"/>
    </reaction>
</comment>
<dbReference type="Pfam" id="PF00912">
    <property type="entry name" value="Transgly"/>
    <property type="match status" value="1"/>
</dbReference>
<reference evidence="11 12" key="1">
    <citation type="submission" date="2023-08" db="EMBL/GenBank/DDBJ databases">
        <authorList>
            <person name="Roldan D.M."/>
            <person name="Menes R.J."/>
        </authorList>
    </citation>
    <scope>NUCLEOTIDE SEQUENCE [LARGE SCALE GENOMIC DNA]</scope>
    <source>
        <strain evidence="11 12">CCM 2812</strain>
    </source>
</reference>
<dbReference type="InterPro" id="IPR012338">
    <property type="entry name" value="Beta-lactam/transpept-like"/>
</dbReference>
<comment type="pathway">
    <text evidence="1">Cell wall biogenesis; peptidoglycan biosynthesis.</text>
</comment>
<dbReference type="Gene3D" id="1.10.3810.10">
    <property type="entry name" value="Biosynthetic peptidoglycan transglycosylase-like"/>
    <property type="match status" value="1"/>
</dbReference>
<evidence type="ECO:0000256" key="6">
    <source>
        <dbReference type="ARBA" id="ARBA00023268"/>
    </source>
</evidence>
<dbReference type="InterPro" id="IPR050396">
    <property type="entry name" value="Glycosyltr_51/Transpeptidase"/>
</dbReference>
<name>A0ABT9G923_LEPDI</name>
<evidence type="ECO:0000256" key="2">
    <source>
        <dbReference type="ARBA" id="ARBA00022645"/>
    </source>
</evidence>
<keyword evidence="12" id="KW-1185">Reference proteome</keyword>
<evidence type="ECO:0000256" key="1">
    <source>
        <dbReference type="ARBA" id="ARBA00004752"/>
    </source>
</evidence>